<dbReference type="Proteomes" id="UP000799423">
    <property type="component" value="Unassembled WGS sequence"/>
</dbReference>
<dbReference type="AlphaFoldDB" id="A0A6A7B087"/>
<protein>
    <submittedName>
        <fullName evidence="1">Uncharacterized protein</fullName>
    </submittedName>
</protein>
<evidence type="ECO:0000313" key="1">
    <source>
        <dbReference type="EMBL" id="KAF2847759.1"/>
    </source>
</evidence>
<evidence type="ECO:0000313" key="2">
    <source>
        <dbReference type="Proteomes" id="UP000799423"/>
    </source>
</evidence>
<organism evidence="1 2">
    <name type="scientific">Plenodomus tracheiphilus IPT5</name>
    <dbReference type="NCBI Taxonomy" id="1408161"/>
    <lineage>
        <taxon>Eukaryota</taxon>
        <taxon>Fungi</taxon>
        <taxon>Dikarya</taxon>
        <taxon>Ascomycota</taxon>
        <taxon>Pezizomycotina</taxon>
        <taxon>Dothideomycetes</taxon>
        <taxon>Pleosporomycetidae</taxon>
        <taxon>Pleosporales</taxon>
        <taxon>Pleosporineae</taxon>
        <taxon>Leptosphaeriaceae</taxon>
        <taxon>Plenodomus</taxon>
    </lineage>
</organism>
<name>A0A6A7B087_9PLEO</name>
<dbReference type="EMBL" id="MU006323">
    <property type="protein sequence ID" value="KAF2847759.1"/>
    <property type="molecule type" value="Genomic_DNA"/>
</dbReference>
<reference evidence="1" key="1">
    <citation type="submission" date="2020-01" db="EMBL/GenBank/DDBJ databases">
        <authorList>
            <consortium name="DOE Joint Genome Institute"/>
            <person name="Haridas S."/>
            <person name="Albert R."/>
            <person name="Binder M."/>
            <person name="Bloem J."/>
            <person name="Labutti K."/>
            <person name="Salamov A."/>
            <person name="Andreopoulos B."/>
            <person name="Baker S.E."/>
            <person name="Barry K."/>
            <person name="Bills G."/>
            <person name="Bluhm B.H."/>
            <person name="Cannon C."/>
            <person name="Castanera R."/>
            <person name="Culley D.E."/>
            <person name="Daum C."/>
            <person name="Ezra D."/>
            <person name="Gonzalez J.B."/>
            <person name="Henrissat B."/>
            <person name="Kuo A."/>
            <person name="Liang C."/>
            <person name="Lipzen A."/>
            <person name="Lutzoni F."/>
            <person name="Magnuson J."/>
            <person name="Mondo S."/>
            <person name="Nolan M."/>
            <person name="Ohm R."/>
            <person name="Pangilinan J."/>
            <person name="Park H.-J."/>
            <person name="Ramirez L."/>
            <person name="Alfaro M."/>
            <person name="Sun H."/>
            <person name="Tritt A."/>
            <person name="Yoshinaga Y."/>
            <person name="Zwiers L.-H."/>
            <person name="Turgeon B.G."/>
            <person name="Goodwin S.B."/>
            <person name="Spatafora J.W."/>
            <person name="Crous P.W."/>
            <person name="Grigoriev I.V."/>
        </authorList>
    </citation>
    <scope>NUCLEOTIDE SEQUENCE</scope>
    <source>
        <strain evidence="1">IPT5</strain>
    </source>
</reference>
<accession>A0A6A7B087</accession>
<keyword evidence="2" id="KW-1185">Reference proteome</keyword>
<proteinExistence type="predicted"/>
<sequence length="120" mass="13599">MHGPPPPMHGVKDVAQRVNFAPLKDQLTCVRHDQFPKFGTAAETAPTALKIMIFDALRTFMGLLASWVLSSAYSELIVTTIPAYTMDRSHHWRCLEQFLGRISIVRCHLTVFACQIRWTS</sequence>
<gene>
    <name evidence="1" type="ORF">T440DRAFT_187409</name>
</gene>